<comment type="caution">
    <text evidence="3">The sequence shown here is derived from an EMBL/GenBank/DDBJ whole genome shotgun (WGS) entry which is preliminary data.</text>
</comment>
<dbReference type="GO" id="GO:0003677">
    <property type="term" value="F:DNA binding"/>
    <property type="evidence" value="ECO:0007669"/>
    <property type="project" value="UniProtKB-KW"/>
</dbReference>
<evidence type="ECO:0000259" key="2">
    <source>
        <dbReference type="PROSITE" id="PS50943"/>
    </source>
</evidence>
<evidence type="ECO:0000313" key="4">
    <source>
        <dbReference type="Proteomes" id="UP000249377"/>
    </source>
</evidence>
<dbReference type="EMBL" id="QLYR01000001">
    <property type="protein sequence ID" value="RAQ30290.1"/>
    <property type="molecule type" value="Genomic_DNA"/>
</dbReference>
<proteinExistence type="predicted"/>
<dbReference type="AlphaFoldDB" id="A0A328UJB4"/>
<dbReference type="GO" id="GO:0003700">
    <property type="term" value="F:DNA-binding transcription factor activity"/>
    <property type="evidence" value="ECO:0007669"/>
    <property type="project" value="TreeGrafter"/>
</dbReference>
<dbReference type="RefSeq" id="WP_112331487.1">
    <property type="nucleotide sequence ID" value="NZ_JADPHD010000001.1"/>
</dbReference>
<feature type="domain" description="HTH cro/C1-type" evidence="2">
    <location>
        <begin position="11"/>
        <end position="65"/>
    </location>
</feature>
<dbReference type="CDD" id="cd00093">
    <property type="entry name" value="HTH_XRE"/>
    <property type="match status" value="1"/>
</dbReference>
<keyword evidence="4" id="KW-1185">Reference proteome</keyword>
<dbReference type="Proteomes" id="UP000249377">
    <property type="component" value="Unassembled WGS sequence"/>
</dbReference>
<accession>A0A328UJB4</accession>
<dbReference type="PANTHER" id="PTHR46797:SF1">
    <property type="entry name" value="METHYLPHOSPHONATE SYNTHASE"/>
    <property type="match status" value="1"/>
</dbReference>
<evidence type="ECO:0000256" key="1">
    <source>
        <dbReference type="ARBA" id="ARBA00023125"/>
    </source>
</evidence>
<keyword evidence="1" id="KW-0238">DNA-binding</keyword>
<reference evidence="3 4" key="1">
    <citation type="submission" date="2018-06" db="EMBL/GenBank/DDBJ databases">
        <title>Noncontiguous genome sequence of Ruminococcaceae bacterium ASD2818.</title>
        <authorList>
            <person name="Chaplin A.V."/>
            <person name="Sokolova S.R."/>
            <person name="Kochetkova T.O."/>
            <person name="Goltsov A.Y."/>
            <person name="Trofimov D.Y."/>
            <person name="Efimov B.A."/>
        </authorList>
    </citation>
    <scope>NUCLEOTIDE SEQUENCE [LARGE SCALE GENOMIC DNA]</scope>
    <source>
        <strain evidence="3 4">ASD2818</strain>
    </source>
</reference>
<dbReference type="SUPFAM" id="SSF47413">
    <property type="entry name" value="lambda repressor-like DNA-binding domains"/>
    <property type="match status" value="1"/>
</dbReference>
<name>A0A328UJB4_9FIRM</name>
<sequence>MLDAEIVGYVIQHLREQKRLSQEVLSSFAGIGRTHLSAIERGQRKPTLETFFRISEALDMKASDLMAQVEAEMESREKNKRS</sequence>
<dbReference type="Pfam" id="PF01381">
    <property type="entry name" value="HTH_3"/>
    <property type="match status" value="1"/>
</dbReference>
<gene>
    <name evidence="3" type="ORF">DPQ25_01940</name>
</gene>
<dbReference type="SMART" id="SM00530">
    <property type="entry name" value="HTH_XRE"/>
    <property type="match status" value="1"/>
</dbReference>
<protein>
    <submittedName>
        <fullName evidence="3">XRE family transcriptional regulator</fullName>
    </submittedName>
</protein>
<dbReference type="InterPro" id="IPR001387">
    <property type="entry name" value="Cro/C1-type_HTH"/>
</dbReference>
<dbReference type="GO" id="GO:0005829">
    <property type="term" value="C:cytosol"/>
    <property type="evidence" value="ECO:0007669"/>
    <property type="project" value="TreeGrafter"/>
</dbReference>
<dbReference type="PANTHER" id="PTHR46797">
    <property type="entry name" value="HTH-TYPE TRANSCRIPTIONAL REGULATOR"/>
    <property type="match status" value="1"/>
</dbReference>
<dbReference type="PROSITE" id="PS50943">
    <property type="entry name" value="HTH_CROC1"/>
    <property type="match status" value="1"/>
</dbReference>
<evidence type="ECO:0000313" key="3">
    <source>
        <dbReference type="EMBL" id="RAQ30290.1"/>
    </source>
</evidence>
<organism evidence="3 4">
    <name type="scientific">Hydrogeniiclostridium mannosilyticum</name>
    <dbReference type="NCBI Taxonomy" id="2764322"/>
    <lineage>
        <taxon>Bacteria</taxon>
        <taxon>Bacillati</taxon>
        <taxon>Bacillota</taxon>
        <taxon>Clostridia</taxon>
        <taxon>Eubacteriales</taxon>
        <taxon>Acutalibacteraceae</taxon>
        <taxon>Hydrogeniiclostridium</taxon>
    </lineage>
</organism>
<dbReference type="InterPro" id="IPR050807">
    <property type="entry name" value="TransReg_Diox_bact_type"/>
</dbReference>
<dbReference type="InterPro" id="IPR010982">
    <property type="entry name" value="Lambda_DNA-bd_dom_sf"/>
</dbReference>
<dbReference type="Gene3D" id="1.10.260.40">
    <property type="entry name" value="lambda repressor-like DNA-binding domains"/>
    <property type="match status" value="1"/>
</dbReference>